<dbReference type="PANTHER" id="PTHR10161:SF14">
    <property type="entry name" value="TARTRATE-RESISTANT ACID PHOSPHATASE TYPE 5"/>
    <property type="match status" value="1"/>
</dbReference>
<dbReference type="WBParaSite" id="SRAE_2000255500.1">
    <property type="protein sequence ID" value="SRAE_2000255500.1"/>
    <property type="gene ID" value="WBGene00262765"/>
</dbReference>
<keyword evidence="8" id="KW-1015">Disulfide bond</keyword>
<protein>
    <recommendedName>
        <fullName evidence="3 6">Tartrate-resistant acid phosphatase type 5</fullName>
        <ecNumber evidence="2 6">3.1.3.2</ecNumber>
    </recommendedName>
</protein>
<evidence type="ECO:0000313" key="10">
    <source>
        <dbReference type="EMBL" id="CEF67893.1"/>
    </source>
</evidence>
<evidence type="ECO:0000256" key="2">
    <source>
        <dbReference type="ARBA" id="ARBA00012646"/>
    </source>
</evidence>
<dbReference type="RefSeq" id="XP_024507093.1">
    <property type="nucleotide sequence ID" value="XM_024653636.1"/>
</dbReference>
<sequence length="366" mass="42717">MQLLFSTFLFLYIIIYLTIAFKNFTPSARLKCTGDNFCIINDDIIRFFLIGDIGGDPIYPYSSYAQRKVANAMNELCIEKKYTFVINTGDNIYFNGVEHIFDSRFDDTFEYVYDKDYLKMPFYMTFGNHDYLGNTKAQINYTYHSNKWTFPNYYYTINYHLKNETKIKFLMIDTIQLCGNTIDIDGSNIISWIKADHHDPSGPDDVNLANEQWEWIKNELENSSDNYLFVVGHYPVYSISEHGPTKCLIDKLDPLLRKYNVTAYFAGHDHNLQDLLVYDKESETYMSYIISGAGSKTDRSKKNKNKISDDSVRFFYPQNFNPFGQLGLSDGGFISVEVKNDQAVLIFYSGNESELHRMYLYPRFIN</sequence>
<dbReference type="SUPFAM" id="SSF56300">
    <property type="entry name" value="Metallo-dependent phosphatases"/>
    <property type="match status" value="1"/>
</dbReference>
<dbReference type="InterPro" id="IPR029052">
    <property type="entry name" value="Metallo-depent_PP-like"/>
</dbReference>
<dbReference type="GeneID" id="36380258"/>
<comment type="cofactor">
    <cofactor evidence="7">
        <name>Fe cation</name>
        <dbReference type="ChEBI" id="CHEBI:24875"/>
    </cofactor>
    <text evidence="7">Binds 2 iron ions per subunit.</text>
</comment>
<dbReference type="InterPro" id="IPR051558">
    <property type="entry name" value="Metallophosphoesterase_PAP"/>
</dbReference>
<gene>
    <name evidence="10 12 13" type="ORF">SRAE_2000255500</name>
</gene>
<evidence type="ECO:0000256" key="7">
    <source>
        <dbReference type="PIRSR" id="PIRSR000898-1"/>
    </source>
</evidence>
<reference evidence="12" key="2">
    <citation type="submission" date="2020-12" db="UniProtKB">
        <authorList>
            <consortium name="WormBaseParasite"/>
        </authorList>
    </citation>
    <scope>IDENTIFICATION</scope>
</reference>
<name>A0A090LIC3_STRRB</name>
<dbReference type="InterPro" id="IPR024927">
    <property type="entry name" value="Acid_PPase"/>
</dbReference>
<keyword evidence="6 7" id="KW-0408">Iron</keyword>
<evidence type="ECO:0000259" key="9">
    <source>
        <dbReference type="Pfam" id="PF00149"/>
    </source>
</evidence>
<dbReference type="Pfam" id="PF00149">
    <property type="entry name" value="Metallophos"/>
    <property type="match status" value="1"/>
</dbReference>
<evidence type="ECO:0000256" key="3">
    <source>
        <dbReference type="ARBA" id="ARBA00015822"/>
    </source>
</evidence>
<comment type="catalytic activity">
    <reaction evidence="1 6">
        <text>a phosphate monoester + H2O = an alcohol + phosphate</text>
        <dbReference type="Rhea" id="RHEA:15017"/>
        <dbReference type="ChEBI" id="CHEBI:15377"/>
        <dbReference type="ChEBI" id="CHEBI:30879"/>
        <dbReference type="ChEBI" id="CHEBI:43474"/>
        <dbReference type="ChEBI" id="CHEBI:67140"/>
        <dbReference type="EC" id="3.1.3.2"/>
    </reaction>
</comment>
<organism evidence="10">
    <name type="scientific">Strongyloides ratti</name>
    <name type="common">Parasitic roundworm</name>
    <dbReference type="NCBI Taxonomy" id="34506"/>
    <lineage>
        <taxon>Eukaryota</taxon>
        <taxon>Metazoa</taxon>
        <taxon>Ecdysozoa</taxon>
        <taxon>Nematoda</taxon>
        <taxon>Chromadorea</taxon>
        <taxon>Rhabditida</taxon>
        <taxon>Tylenchina</taxon>
        <taxon>Panagrolaimomorpha</taxon>
        <taxon>Strongyloidoidea</taxon>
        <taxon>Strongyloididae</taxon>
        <taxon>Strongyloides</taxon>
    </lineage>
</organism>
<feature type="binding site" evidence="7">
    <location>
        <position position="90"/>
    </location>
    <ligand>
        <name>Fe cation</name>
        <dbReference type="ChEBI" id="CHEBI:24875"/>
        <label>2</label>
    </ligand>
</feature>
<feature type="binding site" evidence="7">
    <location>
        <position position="233"/>
    </location>
    <ligand>
        <name>Fe cation</name>
        <dbReference type="ChEBI" id="CHEBI:24875"/>
        <label>2</label>
    </ligand>
</feature>
<keyword evidence="7" id="KW-0479">Metal-binding</keyword>
<dbReference type="STRING" id="34506.A0A090LIC3"/>
<keyword evidence="5 6" id="KW-0378">Hydrolase</keyword>
<keyword evidence="4" id="KW-0732">Signal</keyword>
<evidence type="ECO:0000313" key="12">
    <source>
        <dbReference type="WBParaSite" id="SRAE_2000255500.1"/>
    </source>
</evidence>
<dbReference type="Proteomes" id="UP000035682">
    <property type="component" value="Unplaced"/>
</dbReference>
<feature type="binding site" evidence="7">
    <location>
        <position position="52"/>
    </location>
    <ligand>
        <name>Fe cation</name>
        <dbReference type="ChEBI" id="CHEBI:24875"/>
        <label>1</label>
    </ligand>
</feature>
<dbReference type="WormBase" id="SRAE_2000255500">
    <property type="protein sequence ID" value="SRP09387"/>
    <property type="gene ID" value="WBGene00262765"/>
</dbReference>
<proteinExistence type="predicted"/>
<evidence type="ECO:0000256" key="1">
    <source>
        <dbReference type="ARBA" id="ARBA00000032"/>
    </source>
</evidence>
<feature type="binding site" evidence="7">
    <location>
        <position position="128"/>
    </location>
    <ligand>
        <name>Fe cation</name>
        <dbReference type="ChEBI" id="CHEBI:24875"/>
        <label>2</label>
    </ligand>
</feature>
<evidence type="ECO:0000256" key="8">
    <source>
        <dbReference type="PIRSR" id="PIRSR000898-2"/>
    </source>
</evidence>
<feature type="binding site" evidence="7">
    <location>
        <position position="268"/>
    </location>
    <ligand>
        <name>Fe cation</name>
        <dbReference type="ChEBI" id="CHEBI:24875"/>
        <label>2</label>
    </ligand>
</feature>
<evidence type="ECO:0000256" key="6">
    <source>
        <dbReference type="PIRNR" id="PIRNR000898"/>
    </source>
</evidence>
<evidence type="ECO:0000256" key="4">
    <source>
        <dbReference type="ARBA" id="ARBA00022729"/>
    </source>
</evidence>
<dbReference type="OMA" id="KNKMIVT"/>
<evidence type="ECO:0000313" key="11">
    <source>
        <dbReference type="Proteomes" id="UP000035682"/>
    </source>
</evidence>
<feature type="binding site" evidence="7">
    <location>
        <position position="90"/>
    </location>
    <ligand>
        <name>Fe cation</name>
        <dbReference type="ChEBI" id="CHEBI:24875"/>
        <label>1</label>
    </ligand>
</feature>
<dbReference type="FunFam" id="3.60.21.10:FF:000062">
    <property type="entry name" value="Tartrate-resistant acid phosphatase type 5"/>
    <property type="match status" value="1"/>
</dbReference>
<dbReference type="PANTHER" id="PTHR10161">
    <property type="entry name" value="TARTRATE-RESISTANT ACID PHOSPHATASE TYPE 5"/>
    <property type="match status" value="1"/>
</dbReference>
<dbReference type="CDD" id="cd07378">
    <property type="entry name" value="MPP_ACP5"/>
    <property type="match status" value="1"/>
</dbReference>
<dbReference type="PIRSF" id="PIRSF000898">
    <property type="entry name" value="Acid_Ptase_5"/>
    <property type="match status" value="1"/>
</dbReference>
<dbReference type="GO" id="GO:0003993">
    <property type="term" value="F:acid phosphatase activity"/>
    <property type="evidence" value="ECO:0007669"/>
    <property type="project" value="UniProtKB-UniRule"/>
</dbReference>
<dbReference type="OrthoDB" id="411211at2759"/>
<dbReference type="EMBL" id="LN609529">
    <property type="protein sequence ID" value="CEF67893.1"/>
    <property type="molecule type" value="Genomic_DNA"/>
</dbReference>
<dbReference type="CTD" id="36380258"/>
<feature type="disulfide bond" evidence="8">
    <location>
        <begin position="178"/>
        <end position="247"/>
    </location>
</feature>
<accession>A0A090LIC3</accession>
<dbReference type="AlphaFoldDB" id="A0A090LIC3"/>
<dbReference type="EC" id="3.1.3.2" evidence="2 6"/>
<dbReference type="InterPro" id="IPR004843">
    <property type="entry name" value="Calcineurin-like_PHP"/>
</dbReference>
<dbReference type="Gene3D" id="3.60.21.10">
    <property type="match status" value="1"/>
</dbReference>
<evidence type="ECO:0000313" key="13">
    <source>
        <dbReference type="WormBase" id="SRAE_2000255500"/>
    </source>
</evidence>
<feature type="binding site" evidence="7">
    <location>
        <position position="93"/>
    </location>
    <ligand>
        <name>Fe cation</name>
        <dbReference type="ChEBI" id="CHEBI:24875"/>
        <label>1</label>
    </ligand>
</feature>
<feature type="binding site" evidence="7">
    <location>
        <position position="270"/>
    </location>
    <ligand>
        <name>Fe cation</name>
        <dbReference type="ChEBI" id="CHEBI:24875"/>
        <label>1</label>
    </ligand>
</feature>
<reference evidence="10 11" key="1">
    <citation type="submission" date="2014-09" db="EMBL/GenBank/DDBJ databases">
        <authorList>
            <person name="Martin A.A."/>
        </authorList>
    </citation>
    <scope>NUCLEOTIDE SEQUENCE</scope>
    <source>
        <strain evidence="11">ED321</strain>
        <strain evidence="10">ED321 Heterogonic</strain>
    </source>
</reference>
<evidence type="ECO:0000256" key="5">
    <source>
        <dbReference type="ARBA" id="ARBA00022801"/>
    </source>
</evidence>
<dbReference type="GO" id="GO:0046872">
    <property type="term" value="F:metal ion binding"/>
    <property type="evidence" value="ECO:0007669"/>
    <property type="project" value="UniProtKB-KW"/>
</dbReference>
<keyword evidence="11" id="KW-1185">Reference proteome</keyword>
<feature type="domain" description="Calcineurin-like phosphoesterase" evidence="9">
    <location>
        <begin position="45"/>
        <end position="271"/>
    </location>
</feature>